<evidence type="ECO:0000256" key="5">
    <source>
        <dbReference type="SAM" id="MobiDB-lite"/>
    </source>
</evidence>
<dbReference type="PROSITE" id="PS51891">
    <property type="entry name" value="CENP_V_GFA"/>
    <property type="match status" value="1"/>
</dbReference>
<feature type="domain" description="CENP-V/GFA" evidence="6">
    <location>
        <begin position="30"/>
        <end position="142"/>
    </location>
</feature>
<dbReference type="Pfam" id="PF04828">
    <property type="entry name" value="GFA"/>
    <property type="match status" value="1"/>
</dbReference>
<name>A0A9P3Q029_LYOSH</name>
<feature type="compositionally biased region" description="Polar residues" evidence="5">
    <location>
        <begin position="175"/>
        <end position="185"/>
    </location>
</feature>
<evidence type="ECO:0000256" key="1">
    <source>
        <dbReference type="ARBA" id="ARBA00005495"/>
    </source>
</evidence>
<keyword evidence="4" id="KW-0456">Lyase</keyword>
<dbReference type="GO" id="GO:0016846">
    <property type="term" value="F:carbon-sulfur lyase activity"/>
    <property type="evidence" value="ECO:0007669"/>
    <property type="project" value="InterPro"/>
</dbReference>
<dbReference type="PANTHER" id="PTHR33337">
    <property type="entry name" value="GFA DOMAIN-CONTAINING PROTEIN"/>
    <property type="match status" value="1"/>
</dbReference>
<keyword evidence="2" id="KW-0479">Metal-binding</keyword>
<feature type="region of interest" description="Disordered" evidence="5">
    <location>
        <begin position="157"/>
        <end position="185"/>
    </location>
</feature>
<evidence type="ECO:0000259" key="6">
    <source>
        <dbReference type="PROSITE" id="PS51891"/>
    </source>
</evidence>
<dbReference type="GO" id="GO:0046872">
    <property type="term" value="F:metal ion binding"/>
    <property type="evidence" value="ECO:0007669"/>
    <property type="project" value="UniProtKB-KW"/>
</dbReference>
<organism evidence="7 8">
    <name type="scientific">Lyophyllum shimeji</name>
    <name type="common">Hon-shimeji</name>
    <name type="synonym">Tricholoma shimeji</name>
    <dbReference type="NCBI Taxonomy" id="47721"/>
    <lineage>
        <taxon>Eukaryota</taxon>
        <taxon>Fungi</taxon>
        <taxon>Dikarya</taxon>
        <taxon>Basidiomycota</taxon>
        <taxon>Agaricomycotina</taxon>
        <taxon>Agaricomycetes</taxon>
        <taxon>Agaricomycetidae</taxon>
        <taxon>Agaricales</taxon>
        <taxon>Tricholomatineae</taxon>
        <taxon>Lyophyllaceae</taxon>
        <taxon>Lyophyllum</taxon>
    </lineage>
</organism>
<comment type="caution">
    <text evidence="7">The sequence shown here is derived from an EMBL/GenBank/DDBJ whole genome shotgun (WGS) entry which is preliminary data.</text>
</comment>
<evidence type="ECO:0000256" key="4">
    <source>
        <dbReference type="ARBA" id="ARBA00023239"/>
    </source>
</evidence>
<accession>A0A9P3Q029</accession>
<dbReference type="InterPro" id="IPR011057">
    <property type="entry name" value="Mss4-like_sf"/>
</dbReference>
<dbReference type="AlphaFoldDB" id="A0A9P3Q029"/>
<evidence type="ECO:0000313" key="7">
    <source>
        <dbReference type="EMBL" id="GLB44281.1"/>
    </source>
</evidence>
<sequence length="185" mass="21045">MEHTHVEVSHLQRPPYSSEDSNYPIAQPLYTGACFCGAVVFTVSRQAPLDARFCHCTTCQTLHAAPFQWAAIFEKTDVRFVQGTAELVYWSSRKKSGEYSLPCKVSCRRCRTPLMDEGRRMLMLFPSLIKLGTAERREKFYPSCHMFYGQRVVDVKDGKPKFSGRKGESKLLPETSESSMGTTER</sequence>
<evidence type="ECO:0000256" key="3">
    <source>
        <dbReference type="ARBA" id="ARBA00022833"/>
    </source>
</evidence>
<keyword evidence="3" id="KW-0862">Zinc</keyword>
<dbReference type="InterPro" id="IPR006913">
    <property type="entry name" value="CENP-V/GFA"/>
</dbReference>
<dbReference type="Proteomes" id="UP001063166">
    <property type="component" value="Unassembled WGS sequence"/>
</dbReference>
<reference evidence="7" key="1">
    <citation type="submission" date="2022-07" db="EMBL/GenBank/DDBJ databases">
        <title>The genome of Lyophyllum shimeji provides insight into the initial evolution of ectomycorrhizal fungal genome.</title>
        <authorList>
            <person name="Kobayashi Y."/>
            <person name="Shibata T."/>
            <person name="Hirakawa H."/>
            <person name="Shigenobu S."/>
            <person name="Nishiyama T."/>
            <person name="Yamada A."/>
            <person name="Hasebe M."/>
            <person name="Kawaguchi M."/>
        </authorList>
    </citation>
    <scope>NUCLEOTIDE SEQUENCE</scope>
    <source>
        <strain evidence="7">AT787</strain>
    </source>
</reference>
<keyword evidence="8" id="KW-1185">Reference proteome</keyword>
<comment type="similarity">
    <text evidence="1">Belongs to the Gfa family.</text>
</comment>
<dbReference type="Gene3D" id="3.90.1590.10">
    <property type="entry name" value="glutathione-dependent formaldehyde- activating enzyme (gfa)"/>
    <property type="match status" value="1"/>
</dbReference>
<dbReference type="PANTHER" id="PTHR33337:SF40">
    <property type="entry name" value="CENP-V_GFA DOMAIN-CONTAINING PROTEIN-RELATED"/>
    <property type="match status" value="1"/>
</dbReference>
<protein>
    <submittedName>
        <fullName evidence="7">Glutathione-dependent formaldehyde-activating enzyme</fullName>
    </submittedName>
</protein>
<evidence type="ECO:0000256" key="2">
    <source>
        <dbReference type="ARBA" id="ARBA00022723"/>
    </source>
</evidence>
<dbReference type="SUPFAM" id="SSF51316">
    <property type="entry name" value="Mss4-like"/>
    <property type="match status" value="1"/>
</dbReference>
<dbReference type="EMBL" id="BRPK01000016">
    <property type="protein sequence ID" value="GLB44281.1"/>
    <property type="molecule type" value="Genomic_DNA"/>
</dbReference>
<gene>
    <name evidence="7" type="ORF">LshimejAT787_1602110</name>
</gene>
<evidence type="ECO:0000313" key="8">
    <source>
        <dbReference type="Proteomes" id="UP001063166"/>
    </source>
</evidence>
<feature type="compositionally biased region" description="Basic and acidic residues" evidence="5">
    <location>
        <begin position="157"/>
        <end position="171"/>
    </location>
</feature>
<proteinExistence type="inferred from homology"/>
<dbReference type="OrthoDB" id="9970124at2759"/>